<accession>A0A5J4UK92</accession>
<gene>
    <name evidence="1" type="ORF">EZS28_033831</name>
</gene>
<proteinExistence type="predicted"/>
<dbReference type="Proteomes" id="UP000324800">
    <property type="component" value="Unassembled WGS sequence"/>
</dbReference>
<dbReference type="AlphaFoldDB" id="A0A5J4UK92"/>
<protein>
    <submittedName>
        <fullName evidence="1">Uncharacterized protein</fullName>
    </submittedName>
</protein>
<evidence type="ECO:0000313" key="2">
    <source>
        <dbReference type="Proteomes" id="UP000324800"/>
    </source>
</evidence>
<reference evidence="1 2" key="1">
    <citation type="submission" date="2019-03" db="EMBL/GenBank/DDBJ databases">
        <title>Single cell metagenomics reveals metabolic interactions within the superorganism composed of flagellate Streblomastix strix and complex community of Bacteroidetes bacteria on its surface.</title>
        <authorList>
            <person name="Treitli S.C."/>
            <person name="Kolisko M."/>
            <person name="Husnik F."/>
            <person name="Keeling P."/>
            <person name="Hampl V."/>
        </authorList>
    </citation>
    <scope>NUCLEOTIDE SEQUENCE [LARGE SCALE GENOMIC DNA]</scope>
    <source>
        <strain evidence="1">ST1C</strain>
    </source>
</reference>
<dbReference type="EMBL" id="SNRW01015197">
    <property type="protein sequence ID" value="KAA6370643.1"/>
    <property type="molecule type" value="Genomic_DNA"/>
</dbReference>
<evidence type="ECO:0000313" key="1">
    <source>
        <dbReference type="EMBL" id="KAA6370643.1"/>
    </source>
</evidence>
<sequence length="98" mass="10966">MALLVPSNTGCSGFIHKNNNASQKPIDERGAITAIDFLFWFASEVIILTYYTTAVSTPTKDITLIVLSPIYNRSQLQFIKIILTLQGHVSMQSSYFLH</sequence>
<comment type="caution">
    <text evidence="1">The sequence shown here is derived from an EMBL/GenBank/DDBJ whole genome shotgun (WGS) entry which is preliminary data.</text>
</comment>
<organism evidence="1 2">
    <name type="scientific">Streblomastix strix</name>
    <dbReference type="NCBI Taxonomy" id="222440"/>
    <lineage>
        <taxon>Eukaryota</taxon>
        <taxon>Metamonada</taxon>
        <taxon>Preaxostyla</taxon>
        <taxon>Oxymonadida</taxon>
        <taxon>Streblomastigidae</taxon>
        <taxon>Streblomastix</taxon>
    </lineage>
</organism>
<name>A0A5J4UK92_9EUKA</name>